<dbReference type="PANTHER" id="PTHR43133">
    <property type="entry name" value="RNA POLYMERASE ECF-TYPE SIGMA FACTO"/>
    <property type="match status" value="1"/>
</dbReference>
<evidence type="ECO:0000256" key="4">
    <source>
        <dbReference type="ARBA" id="ARBA00023125"/>
    </source>
</evidence>
<dbReference type="Pfam" id="PF04542">
    <property type="entry name" value="Sigma70_r2"/>
    <property type="match status" value="1"/>
</dbReference>
<dbReference type="GO" id="GO:0006352">
    <property type="term" value="P:DNA-templated transcription initiation"/>
    <property type="evidence" value="ECO:0007669"/>
    <property type="project" value="InterPro"/>
</dbReference>
<dbReference type="EMBL" id="SJPP01000002">
    <property type="protein sequence ID" value="TWU08701.1"/>
    <property type="molecule type" value="Genomic_DNA"/>
</dbReference>
<name>A0A5C6BB76_9PLAN</name>
<evidence type="ECO:0000313" key="8">
    <source>
        <dbReference type="EMBL" id="TWU08701.1"/>
    </source>
</evidence>
<proteinExistence type="inferred from homology"/>
<dbReference type="SUPFAM" id="SSF88946">
    <property type="entry name" value="Sigma2 domain of RNA polymerase sigma factors"/>
    <property type="match status" value="1"/>
</dbReference>
<organism evidence="8 9">
    <name type="scientific">Symmachiella macrocystis</name>
    <dbReference type="NCBI Taxonomy" id="2527985"/>
    <lineage>
        <taxon>Bacteria</taxon>
        <taxon>Pseudomonadati</taxon>
        <taxon>Planctomycetota</taxon>
        <taxon>Planctomycetia</taxon>
        <taxon>Planctomycetales</taxon>
        <taxon>Planctomycetaceae</taxon>
        <taxon>Symmachiella</taxon>
    </lineage>
</organism>
<dbReference type="Gene3D" id="1.10.1740.10">
    <property type="match status" value="1"/>
</dbReference>
<keyword evidence="2" id="KW-0805">Transcription regulation</keyword>
<keyword evidence="4" id="KW-0238">DNA-binding</keyword>
<keyword evidence="3" id="KW-0731">Sigma factor</keyword>
<protein>
    <submittedName>
        <fullName evidence="8">ECF RNA polymerase sigma factor SigR</fullName>
    </submittedName>
</protein>
<feature type="domain" description="RNA polymerase sigma-70 region 2" evidence="6">
    <location>
        <begin position="55"/>
        <end position="106"/>
    </location>
</feature>
<evidence type="ECO:0000256" key="3">
    <source>
        <dbReference type="ARBA" id="ARBA00023082"/>
    </source>
</evidence>
<evidence type="ECO:0000256" key="5">
    <source>
        <dbReference type="ARBA" id="ARBA00023163"/>
    </source>
</evidence>
<evidence type="ECO:0000256" key="1">
    <source>
        <dbReference type="ARBA" id="ARBA00010641"/>
    </source>
</evidence>
<accession>A0A5C6BB76</accession>
<dbReference type="InterPro" id="IPR039425">
    <property type="entry name" value="RNA_pol_sigma-70-like"/>
</dbReference>
<evidence type="ECO:0000259" key="6">
    <source>
        <dbReference type="Pfam" id="PF04542"/>
    </source>
</evidence>
<sequence length="209" mass="23892">MLNVTSESCGSSSGVKEVQEISAARKGDAAALGALLQACRYYLRYIAQEELGRDLQAKEDASDLVQVTMLKAQSKFQEFQGGDHEALRQWLRKILLNSLKDFYRKYKGAERRTVNKEVQLDNSSQRIRLEELIADDLTPSKVIMNDEREAALTKALERLPEDQRRVIYLRSRKHMGYSEISKIMDRSAEAARQLWIRAVEGLAAELRQE</sequence>
<dbReference type="Gene3D" id="1.10.10.10">
    <property type="entry name" value="Winged helix-like DNA-binding domain superfamily/Winged helix DNA-binding domain"/>
    <property type="match status" value="1"/>
</dbReference>
<reference evidence="8 9" key="1">
    <citation type="submission" date="2019-02" db="EMBL/GenBank/DDBJ databases">
        <title>Deep-cultivation of Planctomycetes and their phenomic and genomic characterization uncovers novel biology.</title>
        <authorList>
            <person name="Wiegand S."/>
            <person name="Jogler M."/>
            <person name="Boedeker C."/>
            <person name="Pinto D."/>
            <person name="Vollmers J."/>
            <person name="Rivas-Marin E."/>
            <person name="Kohn T."/>
            <person name="Peeters S.H."/>
            <person name="Heuer A."/>
            <person name="Rast P."/>
            <person name="Oberbeckmann S."/>
            <person name="Bunk B."/>
            <person name="Jeske O."/>
            <person name="Meyerdierks A."/>
            <person name="Storesund J.E."/>
            <person name="Kallscheuer N."/>
            <person name="Luecker S."/>
            <person name="Lage O.M."/>
            <person name="Pohl T."/>
            <person name="Merkel B.J."/>
            <person name="Hornburger P."/>
            <person name="Mueller R.-W."/>
            <person name="Bruemmer F."/>
            <person name="Labrenz M."/>
            <person name="Spormann A.M."/>
            <person name="Op Den Camp H."/>
            <person name="Overmann J."/>
            <person name="Amann R."/>
            <person name="Jetten M.S.M."/>
            <person name="Mascher T."/>
            <person name="Medema M.H."/>
            <person name="Devos D.P."/>
            <person name="Kaster A.-K."/>
            <person name="Ovreas L."/>
            <person name="Rohde M."/>
            <person name="Galperin M.Y."/>
            <person name="Jogler C."/>
        </authorList>
    </citation>
    <scope>NUCLEOTIDE SEQUENCE [LARGE SCALE GENOMIC DNA]</scope>
    <source>
        <strain evidence="8 9">CA54</strain>
    </source>
</reference>
<evidence type="ECO:0000259" key="7">
    <source>
        <dbReference type="Pfam" id="PF08281"/>
    </source>
</evidence>
<gene>
    <name evidence="8" type="primary">sigR</name>
    <name evidence="8" type="ORF">CA54_39370</name>
</gene>
<keyword evidence="9" id="KW-1185">Reference proteome</keyword>
<dbReference type="GO" id="GO:0003677">
    <property type="term" value="F:DNA binding"/>
    <property type="evidence" value="ECO:0007669"/>
    <property type="project" value="UniProtKB-KW"/>
</dbReference>
<comment type="similarity">
    <text evidence="1">Belongs to the sigma-70 factor family. ECF subfamily.</text>
</comment>
<dbReference type="PANTHER" id="PTHR43133:SF8">
    <property type="entry name" value="RNA POLYMERASE SIGMA FACTOR HI_1459-RELATED"/>
    <property type="match status" value="1"/>
</dbReference>
<dbReference type="InterPro" id="IPR013324">
    <property type="entry name" value="RNA_pol_sigma_r3/r4-like"/>
</dbReference>
<dbReference type="InterPro" id="IPR007627">
    <property type="entry name" value="RNA_pol_sigma70_r2"/>
</dbReference>
<keyword evidence="5" id="KW-0804">Transcription</keyword>
<feature type="domain" description="RNA polymerase sigma factor 70 region 4 type 2" evidence="7">
    <location>
        <begin position="151"/>
        <end position="194"/>
    </location>
</feature>
<dbReference type="GO" id="GO:0016987">
    <property type="term" value="F:sigma factor activity"/>
    <property type="evidence" value="ECO:0007669"/>
    <property type="project" value="UniProtKB-KW"/>
</dbReference>
<comment type="caution">
    <text evidence="8">The sequence shown here is derived from an EMBL/GenBank/DDBJ whole genome shotgun (WGS) entry which is preliminary data.</text>
</comment>
<evidence type="ECO:0000256" key="2">
    <source>
        <dbReference type="ARBA" id="ARBA00023015"/>
    </source>
</evidence>
<dbReference type="InterPro" id="IPR013249">
    <property type="entry name" value="RNA_pol_sigma70_r4_t2"/>
</dbReference>
<dbReference type="AlphaFoldDB" id="A0A5C6BB76"/>
<dbReference type="InterPro" id="IPR013325">
    <property type="entry name" value="RNA_pol_sigma_r2"/>
</dbReference>
<dbReference type="SUPFAM" id="SSF88659">
    <property type="entry name" value="Sigma3 and sigma4 domains of RNA polymerase sigma factors"/>
    <property type="match status" value="1"/>
</dbReference>
<dbReference type="Proteomes" id="UP000320735">
    <property type="component" value="Unassembled WGS sequence"/>
</dbReference>
<dbReference type="OrthoDB" id="265297at2"/>
<dbReference type="NCBIfam" id="TIGR02937">
    <property type="entry name" value="sigma70-ECF"/>
    <property type="match status" value="1"/>
</dbReference>
<evidence type="ECO:0000313" key="9">
    <source>
        <dbReference type="Proteomes" id="UP000320735"/>
    </source>
</evidence>
<dbReference type="RefSeq" id="WP_146372512.1">
    <property type="nucleotide sequence ID" value="NZ_SJPP01000002.1"/>
</dbReference>
<dbReference type="InterPro" id="IPR014284">
    <property type="entry name" value="RNA_pol_sigma-70_dom"/>
</dbReference>
<dbReference type="InterPro" id="IPR036388">
    <property type="entry name" value="WH-like_DNA-bd_sf"/>
</dbReference>
<dbReference type="Pfam" id="PF08281">
    <property type="entry name" value="Sigma70_r4_2"/>
    <property type="match status" value="1"/>
</dbReference>